<accession>A0A1J9QKT7</accession>
<comment type="similarity">
    <text evidence="2 10">Belongs to the glycosyl hydrolase 5 (cellulase A) family.</text>
</comment>
<dbReference type="PROSITE" id="PS00659">
    <property type="entry name" value="GLYCOSYL_HYDROL_F5"/>
    <property type="match status" value="1"/>
</dbReference>
<evidence type="ECO:0000256" key="1">
    <source>
        <dbReference type="ARBA" id="ARBA00004613"/>
    </source>
</evidence>
<feature type="chain" id="PRO_5012634072" description="glucan 1,3-beta-glucosidase" evidence="11">
    <location>
        <begin position="23"/>
        <end position="417"/>
    </location>
</feature>
<evidence type="ECO:0000256" key="7">
    <source>
        <dbReference type="ARBA" id="ARBA00023316"/>
    </source>
</evidence>
<evidence type="ECO:0000256" key="10">
    <source>
        <dbReference type="RuleBase" id="RU361153"/>
    </source>
</evidence>
<dbReference type="InterPro" id="IPR001547">
    <property type="entry name" value="Glyco_hydro_5"/>
</dbReference>
<dbReference type="GO" id="GO:0009986">
    <property type="term" value="C:cell surface"/>
    <property type="evidence" value="ECO:0007669"/>
    <property type="project" value="TreeGrafter"/>
</dbReference>
<evidence type="ECO:0000313" key="13">
    <source>
        <dbReference type="EMBL" id="OJD29081.1"/>
    </source>
</evidence>
<dbReference type="GO" id="GO:0004338">
    <property type="term" value="F:glucan exo-1,3-beta-glucosidase activity"/>
    <property type="evidence" value="ECO:0007669"/>
    <property type="project" value="UniProtKB-EC"/>
</dbReference>
<sequence>MRFIHRLLALLIALAHAFSSAAEETFTPQAAAPSLLRGVNLGGWLVLEPFLTPELFKGTSAVDQWTFDSQAGSEEALRQHWETYCTENDIKKLASYGVNALRIGIGFWAYDNAGTPYKSGADTYLDKAIQWAKNAGLVVVVELHGAPGSQNGDASSGHVGSVEWQTSNGNLERTTKVLTTIAQKYATKGLANTVVAIELVNEPTNNPPNTLTITKNWTETAYDAVRNAAGNKDLRIAMHDQWTTPKSWLDVHKVLNGKNPNSFVLDVHQYQIFTNEDRSLDQPGHIQKVCTFASEQLAFAKSNGLPIHIGEFSGNTFICVNPDGTTFADAAGTGKACKVDGCQCETDGGIKVDEWSEALTQQVRRYVEAQLYMYEKYAGGWFFWNFKGPGSWGFIEGVEKGFIPHPVTDRRYPNPCP</sequence>
<organism evidence="13 14">
    <name type="scientific">Diplodia corticola</name>
    <dbReference type="NCBI Taxonomy" id="236234"/>
    <lineage>
        <taxon>Eukaryota</taxon>
        <taxon>Fungi</taxon>
        <taxon>Dikarya</taxon>
        <taxon>Ascomycota</taxon>
        <taxon>Pezizomycotina</taxon>
        <taxon>Dothideomycetes</taxon>
        <taxon>Dothideomycetes incertae sedis</taxon>
        <taxon>Botryosphaeriales</taxon>
        <taxon>Botryosphaeriaceae</taxon>
        <taxon>Diplodia</taxon>
    </lineage>
</organism>
<evidence type="ECO:0000256" key="2">
    <source>
        <dbReference type="ARBA" id="ARBA00005641"/>
    </source>
</evidence>
<dbReference type="EMBL" id="MNUE01000094">
    <property type="protein sequence ID" value="OJD29081.1"/>
    <property type="molecule type" value="Genomic_DNA"/>
</dbReference>
<dbReference type="SUPFAM" id="SSF51445">
    <property type="entry name" value="(Trans)glycosidases"/>
    <property type="match status" value="1"/>
</dbReference>
<dbReference type="InterPro" id="IPR018087">
    <property type="entry name" value="Glyco_hydro_5_CS"/>
</dbReference>
<dbReference type="PANTHER" id="PTHR31297:SF1">
    <property type="entry name" value="GLUCAN 1,3-BETA-GLUCOSIDASE I_II-RELATED"/>
    <property type="match status" value="1"/>
</dbReference>
<dbReference type="InterPro" id="IPR017853">
    <property type="entry name" value="GH"/>
</dbReference>
<evidence type="ECO:0000256" key="5">
    <source>
        <dbReference type="ARBA" id="ARBA00022801"/>
    </source>
</evidence>
<comment type="subcellular location">
    <subcellularLocation>
        <location evidence="1">Secreted</location>
    </subcellularLocation>
</comment>
<dbReference type="GO" id="GO:0071555">
    <property type="term" value="P:cell wall organization"/>
    <property type="evidence" value="ECO:0007669"/>
    <property type="project" value="UniProtKB-KW"/>
</dbReference>
<gene>
    <name evidence="13" type="ORF">BKCO1_940007</name>
</gene>
<dbReference type="PANTHER" id="PTHR31297">
    <property type="entry name" value="GLUCAN ENDO-1,6-BETA-GLUCOSIDASE B"/>
    <property type="match status" value="1"/>
</dbReference>
<dbReference type="RefSeq" id="XP_020125341.1">
    <property type="nucleotide sequence ID" value="XM_020279989.1"/>
</dbReference>
<dbReference type="OrthoDB" id="62120at2759"/>
<dbReference type="GeneID" id="31020253"/>
<comment type="catalytic activity">
    <reaction evidence="8">
        <text>Successive hydrolysis of beta-D-glucose units from the non-reducing ends of (1-&gt;3)-beta-D-glucans, releasing alpha-glucose.</text>
        <dbReference type="EC" id="3.2.1.58"/>
    </reaction>
</comment>
<name>A0A1J9QKT7_9PEZI</name>
<evidence type="ECO:0000256" key="6">
    <source>
        <dbReference type="ARBA" id="ARBA00023295"/>
    </source>
</evidence>
<dbReference type="GO" id="GO:0005576">
    <property type="term" value="C:extracellular region"/>
    <property type="evidence" value="ECO:0007669"/>
    <property type="project" value="UniProtKB-SubCell"/>
</dbReference>
<evidence type="ECO:0000256" key="11">
    <source>
        <dbReference type="SAM" id="SignalP"/>
    </source>
</evidence>
<evidence type="ECO:0000256" key="4">
    <source>
        <dbReference type="ARBA" id="ARBA00022729"/>
    </source>
</evidence>
<evidence type="ECO:0000256" key="8">
    <source>
        <dbReference type="ARBA" id="ARBA00036824"/>
    </source>
</evidence>
<feature type="signal peptide" evidence="11">
    <location>
        <begin position="1"/>
        <end position="22"/>
    </location>
</feature>
<evidence type="ECO:0000256" key="3">
    <source>
        <dbReference type="ARBA" id="ARBA00022525"/>
    </source>
</evidence>
<keyword evidence="7" id="KW-0961">Cell wall biogenesis/degradation</keyword>
<dbReference type="Pfam" id="PF00150">
    <property type="entry name" value="Cellulase"/>
    <property type="match status" value="1"/>
</dbReference>
<proteinExistence type="inferred from homology"/>
<keyword evidence="4 11" id="KW-0732">Signal</keyword>
<protein>
    <recommendedName>
        <fullName evidence="9">glucan 1,3-beta-glucosidase</fullName>
        <ecNumber evidence="9">3.2.1.58</ecNumber>
    </recommendedName>
</protein>
<dbReference type="GO" id="GO:0009251">
    <property type="term" value="P:glucan catabolic process"/>
    <property type="evidence" value="ECO:0007669"/>
    <property type="project" value="TreeGrafter"/>
</dbReference>
<feature type="domain" description="Glycoside hydrolase family 5" evidence="12">
    <location>
        <begin position="76"/>
        <end position="315"/>
    </location>
</feature>
<dbReference type="EC" id="3.2.1.58" evidence="9"/>
<keyword evidence="5 10" id="KW-0378">Hydrolase</keyword>
<evidence type="ECO:0000259" key="12">
    <source>
        <dbReference type="Pfam" id="PF00150"/>
    </source>
</evidence>
<dbReference type="Gene3D" id="3.20.20.80">
    <property type="entry name" value="Glycosidases"/>
    <property type="match status" value="1"/>
</dbReference>
<dbReference type="AlphaFoldDB" id="A0A1J9QKT7"/>
<dbReference type="STRING" id="236234.A0A1J9QKT7"/>
<keyword evidence="3" id="KW-0964">Secreted</keyword>
<evidence type="ECO:0000313" key="14">
    <source>
        <dbReference type="Proteomes" id="UP000183809"/>
    </source>
</evidence>
<keyword evidence="14" id="KW-1185">Reference proteome</keyword>
<comment type="caution">
    <text evidence="13">The sequence shown here is derived from an EMBL/GenBank/DDBJ whole genome shotgun (WGS) entry which is preliminary data.</text>
</comment>
<dbReference type="Proteomes" id="UP000183809">
    <property type="component" value="Unassembled WGS sequence"/>
</dbReference>
<evidence type="ECO:0000256" key="9">
    <source>
        <dbReference type="ARBA" id="ARBA00038929"/>
    </source>
</evidence>
<keyword evidence="6 10" id="KW-0326">Glycosidase</keyword>
<dbReference type="InterPro" id="IPR050386">
    <property type="entry name" value="Glycosyl_hydrolase_5"/>
</dbReference>
<reference evidence="13 14" key="1">
    <citation type="submission" date="2016-10" db="EMBL/GenBank/DDBJ databases">
        <title>Proteomics and genomics reveal pathogen-plant mechanisms compatible with a hemibiotrophic lifestyle of Diplodia corticola.</title>
        <authorList>
            <person name="Fernandes I."/>
            <person name="De Jonge R."/>
            <person name="Van De Peer Y."/>
            <person name="Devreese B."/>
            <person name="Alves A."/>
            <person name="Esteves A.C."/>
        </authorList>
    </citation>
    <scope>NUCLEOTIDE SEQUENCE [LARGE SCALE GENOMIC DNA]</scope>
    <source>
        <strain evidence="13 14">CBS 112549</strain>
    </source>
</reference>